<accession>L8TLU4</accession>
<evidence type="ECO:0000313" key="3">
    <source>
        <dbReference type="Proteomes" id="UP000011189"/>
    </source>
</evidence>
<reference evidence="3" key="1">
    <citation type="journal article" date="2013" name="Genome Announc.">
        <title>Draft Genome Sequence of the 2-Chloro-4-Nitrophenol-Degrading Bacterium Arthrobacter sp. Strain SJCon.</title>
        <authorList>
            <person name="Vikram S."/>
            <person name="Kumar S."/>
            <person name="Vaidya B."/>
            <person name="Pinnaka A.K."/>
            <person name="Raghava G.P."/>
        </authorList>
    </citation>
    <scope>NUCLEOTIDE SEQUENCE [LARGE SCALE GENOMIC DNA]</scope>
    <source>
        <strain evidence="3">SJCon</strain>
    </source>
</reference>
<keyword evidence="3" id="KW-1185">Reference proteome</keyword>
<gene>
    <name evidence="2" type="ORF">G205_23369</name>
</gene>
<dbReference type="RefSeq" id="WP_009359687.1">
    <property type="nucleotide sequence ID" value="NZ_AOFD01000116.1"/>
</dbReference>
<dbReference type="Proteomes" id="UP000011189">
    <property type="component" value="Unassembled WGS sequence"/>
</dbReference>
<evidence type="ECO:0000313" key="2">
    <source>
        <dbReference type="EMBL" id="ELT42611.1"/>
    </source>
</evidence>
<protein>
    <recommendedName>
        <fullName evidence="4">Transposase</fullName>
    </recommendedName>
</protein>
<organism evidence="2 3">
    <name type="scientific">Arthrobacter nitrophenolicus</name>
    <dbReference type="NCBI Taxonomy" id="683150"/>
    <lineage>
        <taxon>Bacteria</taxon>
        <taxon>Bacillati</taxon>
        <taxon>Actinomycetota</taxon>
        <taxon>Actinomycetes</taxon>
        <taxon>Micrococcales</taxon>
        <taxon>Micrococcaceae</taxon>
        <taxon>Arthrobacter</taxon>
    </lineage>
</organism>
<dbReference type="EMBL" id="AOFD01000116">
    <property type="protein sequence ID" value="ELT42611.1"/>
    <property type="molecule type" value="Genomic_DNA"/>
</dbReference>
<evidence type="ECO:0008006" key="4">
    <source>
        <dbReference type="Google" id="ProtNLM"/>
    </source>
</evidence>
<dbReference type="AlphaFoldDB" id="L8TLU4"/>
<proteinExistence type="predicted"/>
<dbReference type="PATRIC" id="fig|683150.5.peg.4543"/>
<feature type="region of interest" description="Disordered" evidence="1">
    <location>
        <begin position="123"/>
        <end position="148"/>
    </location>
</feature>
<comment type="caution">
    <text evidence="2">The sequence shown here is derived from an EMBL/GenBank/DDBJ whole genome shotgun (WGS) entry which is preliminary data.</text>
</comment>
<sequence>MDFVIPPRASNRKHFTLAQKHEILDEYDKCLERGSKIAFSRAVGITDGTIRLWVRQRESGELRSRFKTGSEDQRLRQGDKRLLKQVLKENEILKAKLARSEAAVDILGKASALLDAMAKSAAATDPVLKEAEPQRPEWLIPKSGKTSP</sequence>
<dbReference type="SUPFAM" id="SSF46689">
    <property type="entry name" value="Homeodomain-like"/>
    <property type="match status" value="1"/>
</dbReference>
<name>L8TLU4_9MICC</name>
<dbReference type="InterPro" id="IPR009057">
    <property type="entry name" value="Homeodomain-like_sf"/>
</dbReference>
<evidence type="ECO:0000256" key="1">
    <source>
        <dbReference type="SAM" id="MobiDB-lite"/>
    </source>
</evidence>